<gene>
    <name evidence="1" type="ORF">PUN28_004334</name>
</gene>
<comment type="caution">
    <text evidence="1">The sequence shown here is derived from an EMBL/GenBank/DDBJ whole genome shotgun (WGS) entry which is preliminary data.</text>
</comment>
<evidence type="ECO:0000313" key="2">
    <source>
        <dbReference type="Proteomes" id="UP001430953"/>
    </source>
</evidence>
<organism evidence="1 2">
    <name type="scientific">Cardiocondyla obscurior</name>
    <dbReference type="NCBI Taxonomy" id="286306"/>
    <lineage>
        <taxon>Eukaryota</taxon>
        <taxon>Metazoa</taxon>
        <taxon>Ecdysozoa</taxon>
        <taxon>Arthropoda</taxon>
        <taxon>Hexapoda</taxon>
        <taxon>Insecta</taxon>
        <taxon>Pterygota</taxon>
        <taxon>Neoptera</taxon>
        <taxon>Endopterygota</taxon>
        <taxon>Hymenoptera</taxon>
        <taxon>Apocrita</taxon>
        <taxon>Aculeata</taxon>
        <taxon>Formicoidea</taxon>
        <taxon>Formicidae</taxon>
        <taxon>Myrmicinae</taxon>
        <taxon>Cardiocondyla</taxon>
    </lineage>
</organism>
<evidence type="ECO:0000313" key="1">
    <source>
        <dbReference type="EMBL" id="KAL0125120.1"/>
    </source>
</evidence>
<dbReference type="EMBL" id="JADYXP020000004">
    <property type="protein sequence ID" value="KAL0125120.1"/>
    <property type="molecule type" value="Genomic_DNA"/>
</dbReference>
<sequence>MPNALASFLFLRARRVPLQFPVSFEGTQNRNRGSRSGAMQHHAGTLGSREIAPFTRGSLTIAHAGRSRVTREVLMLGCYNFYTVYERTCNLKIFTYVTNESNKLKSNQSKVMTKKIQGI</sequence>
<dbReference type="AlphaFoldDB" id="A0AAW2GBY5"/>
<name>A0AAW2GBY5_9HYME</name>
<reference evidence="1 2" key="1">
    <citation type="submission" date="2023-03" db="EMBL/GenBank/DDBJ databases">
        <title>High recombination rates correlate with genetic variation in Cardiocondyla obscurior ants.</title>
        <authorList>
            <person name="Errbii M."/>
        </authorList>
    </citation>
    <scope>NUCLEOTIDE SEQUENCE [LARGE SCALE GENOMIC DNA]</scope>
    <source>
        <strain evidence="1">Alpha-2009</strain>
        <tissue evidence="1">Whole body</tissue>
    </source>
</reference>
<dbReference type="Proteomes" id="UP001430953">
    <property type="component" value="Unassembled WGS sequence"/>
</dbReference>
<proteinExistence type="predicted"/>
<keyword evidence="2" id="KW-1185">Reference proteome</keyword>
<protein>
    <submittedName>
        <fullName evidence="1">Uncharacterized protein</fullName>
    </submittedName>
</protein>
<accession>A0AAW2GBY5</accession>